<dbReference type="AlphaFoldDB" id="A0AAD7XYP3"/>
<dbReference type="RefSeq" id="XP_058342731.1">
    <property type="nucleotide sequence ID" value="XM_058486374.1"/>
</dbReference>
<feature type="transmembrane region" description="Helical" evidence="2">
    <location>
        <begin position="48"/>
        <end position="64"/>
    </location>
</feature>
<sequence>MTHLSDYSFLQRAVSLTYLYLWFTYRIYTLDGFQCLHPKRFKQGELKSIATLLLLFMIPFQLLYDLTSCKIKYEEGFANIFGHIFTKPETMWTKADQDLVIPTDYSLCVGLSLQCGTLLLLQCFWNYLANSVAKASFMSSREFFFYIGWSIASVVMYPVLQYNFSRDIYDPTWKEIMPELLFGIELFIVAMLGFVSHFRFRKLLENSRESTNAKSIMHKIRYFQELNLILTVVLMIDALSFIILSADGLTGRKYLNMHKFTADFMICNINVTSMIVWFIVVLILHPKPLTNQNTAPQIQQPGHDFLSSGKPGDGYTGAPSTIMTQPSQASSDYLNYTGPINYNTTFQRPATGTEDNHISHSSTPSTATLVSHHYSVRRNKDPHVAVSLPDAEWNGGKDSSPRQTSNDSMWLQQTPRSGNR</sequence>
<accession>A0AAD7XYP3</accession>
<feature type="compositionally biased region" description="Polar residues" evidence="1">
    <location>
        <begin position="359"/>
        <end position="369"/>
    </location>
</feature>
<feature type="compositionally biased region" description="Polar residues" evidence="1">
    <location>
        <begin position="401"/>
        <end position="420"/>
    </location>
</feature>
<evidence type="ECO:0000256" key="1">
    <source>
        <dbReference type="SAM" id="MobiDB-lite"/>
    </source>
</evidence>
<reference evidence="3 4" key="1">
    <citation type="submission" date="2023-03" db="EMBL/GenBank/DDBJ databases">
        <title>Genome sequence of Lichtheimia ornata CBS 291.66.</title>
        <authorList>
            <person name="Mohabir J.T."/>
            <person name="Shea T.P."/>
            <person name="Kurbessoian T."/>
            <person name="Berby B."/>
            <person name="Fontaine J."/>
            <person name="Livny J."/>
            <person name="Gnirke A."/>
            <person name="Stajich J.E."/>
            <person name="Cuomo C.A."/>
        </authorList>
    </citation>
    <scope>NUCLEOTIDE SEQUENCE [LARGE SCALE GENOMIC DNA]</scope>
    <source>
        <strain evidence="3">CBS 291.66</strain>
    </source>
</reference>
<comment type="caution">
    <text evidence="3">The sequence shown here is derived from an EMBL/GenBank/DDBJ whole genome shotgun (WGS) entry which is preliminary data.</text>
</comment>
<dbReference type="EMBL" id="JARTCD010000028">
    <property type="protein sequence ID" value="KAJ8657818.1"/>
    <property type="molecule type" value="Genomic_DNA"/>
</dbReference>
<organism evidence="3 4">
    <name type="scientific">Lichtheimia ornata</name>
    <dbReference type="NCBI Taxonomy" id="688661"/>
    <lineage>
        <taxon>Eukaryota</taxon>
        <taxon>Fungi</taxon>
        <taxon>Fungi incertae sedis</taxon>
        <taxon>Mucoromycota</taxon>
        <taxon>Mucoromycotina</taxon>
        <taxon>Mucoromycetes</taxon>
        <taxon>Mucorales</taxon>
        <taxon>Lichtheimiaceae</taxon>
        <taxon>Lichtheimia</taxon>
    </lineage>
</organism>
<protein>
    <submittedName>
        <fullName evidence="3">Uncharacterized protein</fullName>
    </submittedName>
</protein>
<keyword evidence="2" id="KW-1133">Transmembrane helix</keyword>
<evidence type="ECO:0000256" key="2">
    <source>
        <dbReference type="SAM" id="Phobius"/>
    </source>
</evidence>
<keyword evidence="2" id="KW-0812">Transmembrane</keyword>
<feature type="transmembrane region" description="Helical" evidence="2">
    <location>
        <begin position="9"/>
        <end position="28"/>
    </location>
</feature>
<feature type="region of interest" description="Disordered" evidence="1">
    <location>
        <begin position="345"/>
        <end position="420"/>
    </location>
</feature>
<feature type="transmembrane region" description="Helical" evidence="2">
    <location>
        <begin position="180"/>
        <end position="200"/>
    </location>
</feature>
<proteinExistence type="predicted"/>
<keyword evidence="2" id="KW-0472">Membrane</keyword>
<keyword evidence="4" id="KW-1185">Reference proteome</keyword>
<feature type="transmembrane region" description="Helical" evidence="2">
    <location>
        <begin position="226"/>
        <end position="244"/>
    </location>
</feature>
<evidence type="ECO:0000313" key="3">
    <source>
        <dbReference type="EMBL" id="KAJ8657818.1"/>
    </source>
</evidence>
<gene>
    <name evidence="3" type="ORF">O0I10_006345</name>
</gene>
<feature type="transmembrane region" description="Helical" evidence="2">
    <location>
        <begin position="264"/>
        <end position="284"/>
    </location>
</feature>
<feature type="transmembrane region" description="Helical" evidence="2">
    <location>
        <begin position="143"/>
        <end position="160"/>
    </location>
</feature>
<evidence type="ECO:0000313" key="4">
    <source>
        <dbReference type="Proteomes" id="UP001234581"/>
    </source>
</evidence>
<dbReference type="GeneID" id="83213756"/>
<dbReference type="Proteomes" id="UP001234581">
    <property type="component" value="Unassembled WGS sequence"/>
</dbReference>
<name>A0AAD7XYP3_9FUNG</name>